<comment type="caution">
    <text evidence="1">The sequence shown here is derived from an EMBL/GenBank/DDBJ whole genome shotgun (WGS) entry which is preliminary data.</text>
</comment>
<gene>
    <name evidence="1" type="ORF">BJ138DRAFT_1131402</name>
</gene>
<evidence type="ECO:0000313" key="2">
    <source>
        <dbReference type="Proteomes" id="UP000790377"/>
    </source>
</evidence>
<protein>
    <submittedName>
        <fullName evidence="1">Uncharacterized protein</fullName>
    </submittedName>
</protein>
<dbReference type="EMBL" id="MU269030">
    <property type="protein sequence ID" value="KAH7903353.1"/>
    <property type="molecule type" value="Genomic_DNA"/>
</dbReference>
<name>A0ACB7ZRB4_9AGAM</name>
<evidence type="ECO:0000313" key="1">
    <source>
        <dbReference type="EMBL" id="KAH7903353.1"/>
    </source>
</evidence>
<dbReference type="Proteomes" id="UP000790377">
    <property type="component" value="Unassembled WGS sequence"/>
</dbReference>
<reference evidence="1" key="1">
    <citation type="journal article" date="2021" name="New Phytol.">
        <title>Evolutionary innovations through gain and loss of genes in the ectomycorrhizal Boletales.</title>
        <authorList>
            <person name="Wu G."/>
            <person name="Miyauchi S."/>
            <person name="Morin E."/>
            <person name="Kuo A."/>
            <person name="Drula E."/>
            <person name="Varga T."/>
            <person name="Kohler A."/>
            <person name="Feng B."/>
            <person name="Cao Y."/>
            <person name="Lipzen A."/>
            <person name="Daum C."/>
            <person name="Hundley H."/>
            <person name="Pangilinan J."/>
            <person name="Johnson J."/>
            <person name="Barry K."/>
            <person name="LaButti K."/>
            <person name="Ng V."/>
            <person name="Ahrendt S."/>
            <person name="Min B."/>
            <person name="Choi I.G."/>
            <person name="Park H."/>
            <person name="Plett J.M."/>
            <person name="Magnuson J."/>
            <person name="Spatafora J.W."/>
            <person name="Nagy L.G."/>
            <person name="Henrissat B."/>
            <person name="Grigoriev I.V."/>
            <person name="Yang Z.L."/>
            <person name="Xu J."/>
            <person name="Martin F.M."/>
        </authorList>
    </citation>
    <scope>NUCLEOTIDE SEQUENCE</scope>
    <source>
        <strain evidence="1">ATCC 28755</strain>
    </source>
</reference>
<proteinExistence type="predicted"/>
<sequence>MPDFYYGYMIPRSLFFGIGANYNPPYTEELHRTHTEEVLTEGSDGVSRDMYPDNCRTSIFVTLLARCGLLNVARCTCVIVNADIHDDWYIVAVAYDQPERIPGEYLKKYPDLPTDTVLASLKELSDLPHDQKPERYEVRDS</sequence>
<organism evidence="1 2">
    <name type="scientific">Hygrophoropsis aurantiaca</name>
    <dbReference type="NCBI Taxonomy" id="72124"/>
    <lineage>
        <taxon>Eukaryota</taxon>
        <taxon>Fungi</taxon>
        <taxon>Dikarya</taxon>
        <taxon>Basidiomycota</taxon>
        <taxon>Agaricomycotina</taxon>
        <taxon>Agaricomycetes</taxon>
        <taxon>Agaricomycetidae</taxon>
        <taxon>Boletales</taxon>
        <taxon>Coniophorineae</taxon>
        <taxon>Hygrophoropsidaceae</taxon>
        <taxon>Hygrophoropsis</taxon>
    </lineage>
</organism>
<accession>A0ACB7ZRB4</accession>
<keyword evidence="2" id="KW-1185">Reference proteome</keyword>